<dbReference type="OrthoDB" id="5828847at2"/>
<organism evidence="1 2">
    <name type="scientific">Bacterioplanes sanyensis</name>
    <dbReference type="NCBI Taxonomy" id="1249553"/>
    <lineage>
        <taxon>Bacteria</taxon>
        <taxon>Pseudomonadati</taxon>
        <taxon>Pseudomonadota</taxon>
        <taxon>Gammaproteobacteria</taxon>
        <taxon>Oceanospirillales</taxon>
        <taxon>Oceanospirillaceae</taxon>
        <taxon>Bacterioplanes</taxon>
    </lineage>
</organism>
<dbReference type="EMBL" id="CP022530">
    <property type="protein sequence ID" value="ASP39369.1"/>
    <property type="molecule type" value="Genomic_DNA"/>
</dbReference>
<dbReference type="KEGG" id="bsan:CHH28_12105"/>
<dbReference type="AlphaFoldDB" id="A0A222FKT8"/>
<dbReference type="InterPro" id="IPR021250">
    <property type="entry name" value="DUF2789"/>
</dbReference>
<dbReference type="Proteomes" id="UP000202440">
    <property type="component" value="Chromosome"/>
</dbReference>
<dbReference type="InterPro" id="IPR038086">
    <property type="entry name" value="DUF2789_sf"/>
</dbReference>
<evidence type="ECO:0000313" key="1">
    <source>
        <dbReference type="EMBL" id="ASP39369.1"/>
    </source>
</evidence>
<gene>
    <name evidence="1" type="ORF">CHH28_12105</name>
</gene>
<keyword evidence="2" id="KW-1185">Reference proteome</keyword>
<proteinExistence type="predicted"/>
<dbReference type="Pfam" id="PF10982">
    <property type="entry name" value="DUF2789"/>
    <property type="match status" value="1"/>
</dbReference>
<evidence type="ECO:0008006" key="3">
    <source>
        <dbReference type="Google" id="ProtNLM"/>
    </source>
</evidence>
<reference evidence="1 2" key="1">
    <citation type="submission" date="2017-07" db="EMBL/GenBank/DDBJ databases">
        <title>Annotated genome sequence of Bacterioplanes sanyensis isolated from Red Sea.</title>
        <authorList>
            <person name="Rehman Z.U."/>
        </authorList>
    </citation>
    <scope>NUCLEOTIDE SEQUENCE [LARGE SCALE GENOMIC DNA]</scope>
    <source>
        <strain evidence="1 2">NV9</strain>
    </source>
</reference>
<protein>
    <recommendedName>
        <fullName evidence="3">DUF2789 domain-containing protein</fullName>
    </recommendedName>
</protein>
<evidence type="ECO:0000313" key="2">
    <source>
        <dbReference type="Proteomes" id="UP000202440"/>
    </source>
</evidence>
<dbReference type="Gene3D" id="1.10.10.1130">
    <property type="entry name" value="Uncharacterised protein PF10982, DUF2789"/>
    <property type="match status" value="1"/>
</dbReference>
<accession>A0A222FKT8</accession>
<dbReference type="RefSeq" id="WP_094060549.1">
    <property type="nucleotide sequence ID" value="NZ_CP022530.1"/>
</dbReference>
<sequence>MDTSKHDLPALFAQLGLDNDPAAIDRFIDQHKPIASGSALADLSFFNAAQASFLREAVALDSDWAEVVDTLDSLLRQEADIRPS</sequence>
<name>A0A222FKT8_9GAMM</name>